<evidence type="ECO:0000313" key="2">
    <source>
        <dbReference type="Proteomes" id="UP001057279"/>
    </source>
</evidence>
<evidence type="ECO:0000313" key="1">
    <source>
        <dbReference type="EMBL" id="KAI4584472.1"/>
    </source>
</evidence>
<name>A0ACB9V3Y9_9CETA</name>
<reference evidence="1" key="1">
    <citation type="submission" date="2022-03" db="EMBL/GenBank/DDBJ databases">
        <title>Genomic analyses of argali, domestic sheep and their hybrids provide insights into chromosomal evolution, heterosis and genetic basis of agronomic traits.</title>
        <authorList>
            <person name="Li M."/>
        </authorList>
    </citation>
    <scope>NUCLEOTIDE SEQUENCE</scope>
    <source>
        <strain evidence="1">F1 hybrid</strain>
    </source>
</reference>
<sequence length="269" mass="29133">MTGQSRRFLQLPPPQLLASSDPLPLARDTPPTSDLNPLSPDERVLDPVTKPEMMGKDPMKSTRGPNPDRAVEVPTARMGSNPGNTPPETGTRSSGLLSPLPPTWAQLSPPLSPAPPLLLPTRLGQPEAESSLRLCWESRRAEMPSLVPTAFKDCELLQVYSFESPLKEQGHSCFHRAYGALAPVVGDSLRFCRAGNGALSSKGEDPEARKDDVKCSHSHQQAHPSDFSAYAFGLCPTISSADKSTNPENRVQEERETLITTRTTFIGGT</sequence>
<protein>
    <submittedName>
        <fullName evidence="1">Uncharacterized protein</fullName>
    </submittedName>
</protein>
<dbReference type="Proteomes" id="UP001057279">
    <property type="component" value="Linkage Group LG06"/>
</dbReference>
<comment type="caution">
    <text evidence="1">The sequence shown here is derived from an EMBL/GenBank/DDBJ whole genome shotgun (WGS) entry which is preliminary data.</text>
</comment>
<proteinExistence type="predicted"/>
<keyword evidence="2" id="KW-1185">Reference proteome</keyword>
<dbReference type="EMBL" id="CM043031">
    <property type="protein sequence ID" value="KAI4584472.1"/>
    <property type="molecule type" value="Genomic_DNA"/>
</dbReference>
<gene>
    <name evidence="1" type="ORF">MJG53_007751</name>
</gene>
<accession>A0ACB9V3Y9</accession>
<organism evidence="1 2">
    <name type="scientific">Ovis ammon polii x Ovis aries</name>
    <dbReference type="NCBI Taxonomy" id="2918886"/>
    <lineage>
        <taxon>Eukaryota</taxon>
        <taxon>Metazoa</taxon>
        <taxon>Chordata</taxon>
        <taxon>Craniata</taxon>
        <taxon>Vertebrata</taxon>
        <taxon>Euteleostomi</taxon>
        <taxon>Mammalia</taxon>
        <taxon>Eutheria</taxon>
        <taxon>Laurasiatheria</taxon>
        <taxon>Artiodactyla</taxon>
        <taxon>Ruminantia</taxon>
        <taxon>Pecora</taxon>
        <taxon>Bovidae</taxon>
        <taxon>Caprinae</taxon>
        <taxon>Ovis</taxon>
    </lineage>
</organism>